<accession>A0A0U1P068</accession>
<dbReference type="Proteomes" id="UP000199087">
    <property type="component" value="Unassembled WGS sequence"/>
</dbReference>
<name>A0A0U1P068_9BACI</name>
<dbReference type="STRING" id="1499688.BN000_03655"/>
<dbReference type="InterPro" id="IPR052913">
    <property type="entry name" value="Glycopeptide_resist_protein"/>
</dbReference>
<dbReference type="PANTHER" id="PTHR35788:SF1">
    <property type="entry name" value="EXPORTED PROTEIN"/>
    <property type="match status" value="1"/>
</dbReference>
<sequence length="293" mass="33496">MNLSWIFGILLLIHPINTKDSLSITKDGQIVSTFNRTELSIVSPDLKILDIDKFNRLLDQLDKRYSIPPENAVLDQYGNIVPERIGYQIYRQLFTEKFYSYFFKGSPSTMEIPMLFVYPKVDSELLGNIRTKRIGRYVTSFNGQNKERTNNIKLAAKAINNFVLFPNETFSFNRVVGKRTAEKGYLRAPVIVRGEYSEDIGGGICQVSSTLFNAVDNAGLKVLKRFSHSRKVSYIPPGRDATVSWYGPDFSFKNVYNQPVLIRADILGNYLVIKIYSSDVVNYKPKKIPFPPY</sequence>
<dbReference type="InterPro" id="IPR007391">
    <property type="entry name" value="Vancomycin_resist_VanW"/>
</dbReference>
<protein>
    <submittedName>
        <fullName evidence="1">VanW family protein</fullName>
    </submittedName>
</protein>
<evidence type="ECO:0000313" key="1">
    <source>
        <dbReference type="EMBL" id="CRK83665.1"/>
    </source>
</evidence>
<dbReference type="OrthoDB" id="9813301at2"/>
<dbReference type="EMBL" id="CVRB01000004">
    <property type="protein sequence ID" value="CRK83665.1"/>
    <property type="molecule type" value="Genomic_DNA"/>
</dbReference>
<dbReference type="PANTHER" id="PTHR35788">
    <property type="entry name" value="EXPORTED PROTEIN-RELATED"/>
    <property type="match status" value="1"/>
</dbReference>
<dbReference type="AlphaFoldDB" id="A0A0U1P068"/>
<dbReference type="Pfam" id="PF04294">
    <property type="entry name" value="VanW"/>
    <property type="match status" value="1"/>
</dbReference>
<keyword evidence="2" id="KW-1185">Reference proteome</keyword>
<dbReference type="RefSeq" id="WP_090636614.1">
    <property type="nucleotide sequence ID" value="NZ_CVRB01000004.1"/>
</dbReference>
<proteinExistence type="predicted"/>
<reference evidence="2" key="1">
    <citation type="submission" date="2015-05" db="EMBL/GenBank/DDBJ databases">
        <authorList>
            <person name="Urmite Genomes"/>
        </authorList>
    </citation>
    <scope>NUCLEOTIDE SEQUENCE [LARGE SCALE GENOMIC DNA]</scope>
    <source>
        <strain evidence="2">LF1</strain>
    </source>
</reference>
<organism evidence="1 2">
    <name type="scientific">Neobacillus massiliamazoniensis</name>
    <dbReference type="NCBI Taxonomy" id="1499688"/>
    <lineage>
        <taxon>Bacteria</taxon>
        <taxon>Bacillati</taxon>
        <taxon>Bacillota</taxon>
        <taxon>Bacilli</taxon>
        <taxon>Bacillales</taxon>
        <taxon>Bacillaceae</taxon>
        <taxon>Neobacillus</taxon>
    </lineage>
</organism>
<evidence type="ECO:0000313" key="2">
    <source>
        <dbReference type="Proteomes" id="UP000199087"/>
    </source>
</evidence>
<gene>
    <name evidence="1" type="ORF">BN000_03655</name>
</gene>